<keyword evidence="2 3" id="KW-0378">Hydrolase</keyword>
<comment type="similarity">
    <text evidence="1 3">Belongs to the type-B carboxylesterase/lipase family.</text>
</comment>
<evidence type="ECO:0000256" key="3">
    <source>
        <dbReference type="RuleBase" id="RU361235"/>
    </source>
</evidence>
<dbReference type="STRING" id="1073090.A0A1L9SCR1"/>
<organism evidence="5 6">
    <name type="scientific">Penicilliopsis zonata CBS 506.65</name>
    <dbReference type="NCBI Taxonomy" id="1073090"/>
    <lineage>
        <taxon>Eukaryota</taxon>
        <taxon>Fungi</taxon>
        <taxon>Dikarya</taxon>
        <taxon>Ascomycota</taxon>
        <taxon>Pezizomycotina</taxon>
        <taxon>Eurotiomycetes</taxon>
        <taxon>Eurotiomycetidae</taxon>
        <taxon>Eurotiales</taxon>
        <taxon>Aspergillaceae</taxon>
        <taxon>Penicilliopsis</taxon>
    </lineage>
</organism>
<dbReference type="InterPro" id="IPR019826">
    <property type="entry name" value="Carboxylesterase_B_AS"/>
</dbReference>
<dbReference type="EMBL" id="KV878346">
    <property type="protein sequence ID" value="OJJ44966.1"/>
    <property type="molecule type" value="Genomic_DNA"/>
</dbReference>
<dbReference type="Proteomes" id="UP000184188">
    <property type="component" value="Unassembled WGS sequence"/>
</dbReference>
<keyword evidence="6" id="KW-1185">Reference proteome</keyword>
<feature type="domain" description="Carboxylesterase type B" evidence="4">
    <location>
        <begin position="3"/>
        <end position="442"/>
    </location>
</feature>
<proteinExistence type="inferred from homology"/>
<dbReference type="InterPro" id="IPR050309">
    <property type="entry name" value="Type-B_Carboxylest/Lipase"/>
</dbReference>
<dbReference type="EC" id="3.1.1.-" evidence="3"/>
<dbReference type="OrthoDB" id="3200163at2759"/>
<dbReference type="AlphaFoldDB" id="A0A1L9SCR1"/>
<dbReference type="Gene3D" id="3.40.50.1820">
    <property type="entry name" value="alpha/beta hydrolase"/>
    <property type="match status" value="1"/>
</dbReference>
<name>A0A1L9SCR1_9EURO</name>
<reference evidence="6" key="1">
    <citation type="journal article" date="2017" name="Genome Biol.">
        <title>Comparative genomics reveals high biological diversity and specific adaptations in the industrially and medically important fungal genus Aspergillus.</title>
        <authorList>
            <person name="de Vries R.P."/>
            <person name="Riley R."/>
            <person name="Wiebenga A."/>
            <person name="Aguilar-Osorio G."/>
            <person name="Amillis S."/>
            <person name="Uchima C.A."/>
            <person name="Anderluh G."/>
            <person name="Asadollahi M."/>
            <person name="Askin M."/>
            <person name="Barry K."/>
            <person name="Battaglia E."/>
            <person name="Bayram O."/>
            <person name="Benocci T."/>
            <person name="Braus-Stromeyer S.A."/>
            <person name="Caldana C."/>
            <person name="Canovas D."/>
            <person name="Cerqueira G.C."/>
            <person name="Chen F."/>
            <person name="Chen W."/>
            <person name="Choi C."/>
            <person name="Clum A."/>
            <person name="Dos Santos R.A."/>
            <person name="Damasio A.R."/>
            <person name="Diallinas G."/>
            <person name="Emri T."/>
            <person name="Fekete E."/>
            <person name="Flipphi M."/>
            <person name="Freyberg S."/>
            <person name="Gallo A."/>
            <person name="Gournas C."/>
            <person name="Habgood R."/>
            <person name="Hainaut M."/>
            <person name="Harispe M.L."/>
            <person name="Henrissat B."/>
            <person name="Hilden K.S."/>
            <person name="Hope R."/>
            <person name="Hossain A."/>
            <person name="Karabika E."/>
            <person name="Karaffa L."/>
            <person name="Karanyi Z."/>
            <person name="Krasevec N."/>
            <person name="Kuo A."/>
            <person name="Kusch H."/>
            <person name="LaButti K."/>
            <person name="Lagendijk E.L."/>
            <person name="Lapidus A."/>
            <person name="Levasseur A."/>
            <person name="Lindquist E."/>
            <person name="Lipzen A."/>
            <person name="Logrieco A.F."/>
            <person name="MacCabe A."/>
            <person name="Maekelae M.R."/>
            <person name="Malavazi I."/>
            <person name="Melin P."/>
            <person name="Meyer V."/>
            <person name="Mielnichuk N."/>
            <person name="Miskei M."/>
            <person name="Molnar A.P."/>
            <person name="Mule G."/>
            <person name="Ngan C.Y."/>
            <person name="Orejas M."/>
            <person name="Orosz E."/>
            <person name="Ouedraogo J.P."/>
            <person name="Overkamp K.M."/>
            <person name="Park H.-S."/>
            <person name="Perrone G."/>
            <person name="Piumi F."/>
            <person name="Punt P.J."/>
            <person name="Ram A.F."/>
            <person name="Ramon A."/>
            <person name="Rauscher S."/>
            <person name="Record E."/>
            <person name="Riano-Pachon D.M."/>
            <person name="Robert V."/>
            <person name="Roehrig J."/>
            <person name="Ruller R."/>
            <person name="Salamov A."/>
            <person name="Salih N.S."/>
            <person name="Samson R.A."/>
            <person name="Sandor E."/>
            <person name="Sanguinetti M."/>
            <person name="Schuetze T."/>
            <person name="Sepcic K."/>
            <person name="Shelest E."/>
            <person name="Sherlock G."/>
            <person name="Sophianopoulou V."/>
            <person name="Squina F.M."/>
            <person name="Sun H."/>
            <person name="Susca A."/>
            <person name="Todd R.B."/>
            <person name="Tsang A."/>
            <person name="Unkles S.E."/>
            <person name="van de Wiele N."/>
            <person name="van Rossen-Uffink D."/>
            <person name="Oliveira J.V."/>
            <person name="Vesth T.C."/>
            <person name="Visser J."/>
            <person name="Yu J.-H."/>
            <person name="Zhou M."/>
            <person name="Andersen M.R."/>
            <person name="Archer D.B."/>
            <person name="Baker S.E."/>
            <person name="Benoit I."/>
            <person name="Brakhage A.A."/>
            <person name="Braus G.H."/>
            <person name="Fischer R."/>
            <person name="Frisvad J.C."/>
            <person name="Goldman G.H."/>
            <person name="Houbraken J."/>
            <person name="Oakley B."/>
            <person name="Pocsi I."/>
            <person name="Scazzocchio C."/>
            <person name="Seiboth B."/>
            <person name="vanKuyk P.A."/>
            <person name="Wortman J."/>
            <person name="Dyer P.S."/>
            <person name="Grigoriev I.V."/>
        </authorList>
    </citation>
    <scope>NUCLEOTIDE SEQUENCE [LARGE SCALE GENOMIC DNA]</scope>
    <source>
        <strain evidence="6">CBS 506.65</strain>
    </source>
</reference>
<dbReference type="InterPro" id="IPR002018">
    <property type="entry name" value="CarbesteraseB"/>
</dbReference>
<protein>
    <recommendedName>
        <fullName evidence="3">Carboxylic ester hydrolase</fullName>
        <ecNumber evidence="3">3.1.1.-</ecNumber>
    </recommendedName>
</protein>
<dbReference type="PROSITE" id="PS00122">
    <property type="entry name" value="CARBOXYLESTERASE_B_1"/>
    <property type="match status" value="1"/>
</dbReference>
<evidence type="ECO:0000256" key="1">
    <source>
        <dbReference type="ARBA" id="ARBA00005964"/>
    </source>
</evidence>
<sequence length="531" mass="57888">MSKVLRTSSLGEIRGKVGDRVVQYLGVKYAALKNRLAEPELVESRDGEILDATKDGPTTVSPPGGWDMEVAHMQHALPKKELAQSDVDCLNLNITVPEGTVASPNLPVFVFIHGGGLSVGANSWPQLDCARLVKLSSEKNVPIIAVSMNYRVGVFGFLTSEELRNAGYKANNGLRDQIVALRWVQKHIRGFGGDPENVTLCGMSAGAASVTYHLQSDAQLFKRAIVMSGSYYATSPMPLGAHEANYKKAIEALGLAGQSPEERIRVLLETPGPELISKFPPHIVRVAPAIDGEVVLPLQSLAQTAEGKANGSKAREYCTELLIGDAQCDTSILAFLMPHLKNGCAKKFRSAINSVLISFPTAAQEILDKYGISDAEDDKAFLGILDFASDAMYTAPVLSLAKGWNGNAYVYYFNEQNPWEGPWKGKTNHILDLTYLFQNFEEFLTPEQKAVGAVFAEDFCKFCHGIAPWTAAGQREDFTARVYGPVSEGVTATTVSQPYGGETGRRSILFEYTDKIPLDEFMKVFGAFMTR</sequence>
<evidence type="ECO:0000313" key="6">
    <source>
        <dbReference type="Proteomes" id="UP000184188"/>
    </source>
</evidence>
<dbReference type="GO" id="GO:0016787">
    <property type="term" value="F:hydrolase activity"/>
    <property type="evidence" value="ECO:0007669"/>
    <property type="project" value="UniProtKB-KW"/>
</dbReference>
<dbReference type="GeneID" id="34612419"/>
<accession>A0A1L9SCR1</accession>
<evidence type="ECO:0000259" key="4">
    <source>
        <dbReference type="Pfam" id="PF00135"/>
    </source>
</evidence>
<dbReference type="RefSeq" id="XP_022579476.1">
    <property type="nucleotide sequence ID" value="XM_022725955.1"/>
</dbReference>
<evidence type="ECO:0000313" key="5">
    <source>
        <dbReference type="EMBL" id="OJJ44966.1"/>
    </source>
</evidence>
<evidence type="ECO:0000256" key="2">
    <source>
        <dbReference type="ARBA" id="ARBA00022801"/>
    </source>
</evidence>
<gene>
    <name evidence="5" type="ORF">ASPZODRAFT_153290</name>
</gene>
<dbReference type="InterPro" id="IPR029058">
    <property type="entry name" value="AB_hydrolase_fold"/>
</dbReference>
<dbReference type="SUPFAM" id="SSF53474">
    <property type="entry name" value="alpha/beta-Hydrolases"/>
    <property type="match status" value="1"/>
</dbReference>
<dbReference type="VEuPathDB" id="FungiDB:ASPZODRAFT_153290"/>
<dbReference type="PANTHER" id="PTHR11559">
    <property type="entry name" value="CARBOXYLESTERASE"/>
    <property type="match status" value="1"/>
</dbReference>
<dbReference type="Pfam" id="PF00135">
    <property type="entry name" value="COesterase"/>
    <property type="match status" value="1"/>
</dbReference>